<protein>
    <submittedName>
        <fullName evidence="5">HK97 family phage prohead protease</fullName>
    </submittedName>
</protein>
<reference evidence="5 6" key="1">
    <citation type="submission" date="2019-06" db="EMBL/GenBank/DDBJ databases">
        <title>Sorghum-associated microbial communities from plants grown in Nebraska, USA.</title>
        <authorList>
            <person name="Schachtman D."/>
        </authorList>
    </citation>
    <scope>NUCLEOTIDE SEQUENCE [LARGE SCALE GENOMIC DNA]</scope>
    <source>
        <strain evidence="5 6">1225</strain>
    </source>
</reference>
<feature type="domain" description="Prohead serine protease" evidence="4">
    <location>
        <begin position="16"/>
        <end position="162"/>
    </location>
</feature>
<dbReference type="EMBL" id="VIWP01000004">
    <property type="protein sequence ID" value="TWF53307.1"/>
    <property type="molecule type" value="Genomic_DNA"/>
</dbReference>
<evidence type="ECO:0000313" key="6">
    <source>
        <dbReference type="Proteomes" id="UP000320653"/>
    </source>
</evidence>
<dbReference type="InterPro" id="IPR006433">
    <property type="entry name" value="Prohead_protease"/>
</dbReference>
<proteinExistence type="predicted"/>
<keyword evidence="1" id="KW-1188">Viral release from host cell</keyword>
<dbReference type="GO" id="GO:0006508">
    <property type="term" value="P:proteolysis"/>
    <property type="evidence" value="ECO:0007669"/>
    <property type="project" value="UniProtKB-KW"/>
</dbReference>
<dbReference type="InterPro" id="IPR054613">
    <property type="entry name" value="Peptidase_S78_dom"/>
</dbReference>
<dbReference type="OrthoDB" id="9804926at2"/>
<dbReference type="GO" id="GO:0008233">
    <property type="term" value="F:peptidase activity"/>
    <property type="evidence" value="ECO:0007669"/>
    <property type="project" value="UniProtKB-KW"/>
</dbReference>
<keyword evidence="3" id="KW-0378">Hydrolase</keyword>
<dbReference type="AlphaFoldDB" id="A0A561QSL1"/>
<dbReference type="Proteomes" id="UP000320653">
    <property type="component" value="Unassembled WGS sequence"/>
</dbReference>
<evidence type="ECO:0000256" key="3">
    <source>
        <dbReference type="ARBA" id="ARBA00022801"/>
    </source>
</evidence>
<dbReference type="Pfam" id="PF04586">
    <property type="entry name" value="Peptidase_S78"/>
    <property type="match status" value="1"/>
</dbReference>
<dbReference type="NCBIfam" id="TIGR01543">
    <property type="entry name" value="proheadase_HK97"/>
    <property type="match status" value="1"/>
</dbReference>
<sequence>MSERIQNKFSPSIITDDGRFSGYGAVFGNVDSHRDVIERGAFLSSLAAWKTRGKLPPMRLMHGSAGNPFQHDDLPVGKWLDMREDTKGLWVEGQLLALDTDQGRRLRSLMAASCLDGLSIGWIPRKTRAGTGRIKRYLVEVDLRELSLVDEPSNDLARVAPLSSSDMAFERLRDSLATVKTATSSNYEAAAARLRTAIQRVAAEQK</sequence>
<keyword evidence="6" id="KW-1185">Reference proteome</keyword>
<evidence type="ECO:0000259" key="4">
    <source>
        <dbReference type="Pfam" id="PF04586"/>
    </source>
</evidence>
<dbReference type="RefSeq" id="WP_145639024.1">
    <property type="nucleotide sequence ID" value="NZ_VIWP01000004.1"/>
</dbReference>
<gene>
    <name evidence="5" type="ORF">FHW37_104586</name>
</gene>
<evidence type="ECO:0000256" key="1">
    <source>
        <dbReference type="ARBA" id="ARBA00022612"/>
    </source>
</evidence>
<evidence type="ECO:0000313" key="5">
    <source>
        <dbReference type="EMBL" id="TWF53307.1"/>
    </source>
</evidence>
<evidence type="ECO:0000256" key="2">
    <source>
        <dbReference type="ARBA" id="ARBA00022670"/>
    </source>
</evidence>
<organism evidence="5 6">
    <name type="scientific">Neorhizobium alkalisoli</name>
    <dbReference type="NCBI Taxonomy" id="528178"/>
    <lineage>
        <taxon>Bacteria</taxon>
        <taxon>Pseudomonadati</taxon>
        <taxon>Pseudomonadota</taxon>
        <taxon>Alphaproteobacteria</taxon>
        <taxon>Hyphomicrobiales</taxon>
        <taxon>Rhizobiaceae</taxon>
        <taxon>Rhizobium/Agrobacterium group</taxon>
        <taxon>Neorhizobium</taxon>
    </lineage>
</organism>
<accession>A0A561QSL1</accession>
<name>A0A561QSL1_9HYPH</name>
<keyword evidence="2 5" id="KW-0645">Protease</keyword>
<comment type="caution">
    <text evidence="5">The sequence shown here is derived from an EMBL/GenBank/DDBJ whole genome shotgun (WGS) entry which is preliminary data.</text>
</comment>